<comment type="caution">
    <text evidence="2">The sequence shown here is derived from an EMBL/GenBank/DDBJ whole genome shotgun (WGS) entry which is preliminary data.</text>
</comment>
<dbReference type="AlphaFoldDB" id="A0A2G8SVE4"/>
<keyword evidence="3" id="KW-1185">Reference proteome</keyword>
<reference evidence="2 3" key="1">
    <citation type="journal article" date="2015" name="Sci. Rep.">
        <title>Chromosome-level genome map provides insights into diverse defense mechanisms in the medicinal fungus Ganoderma sinense.</title>
        <authorList>
            <person name="Zhu Y."/>
            <person name="Xu J."/>
            <person name="Sun C."/>
            <person name="Zhou S."/>
            <person name="Xu H."/>
            <person name="Nelson D.R."/>
            <person name="Qian J."/>
            <person name="Song J."/>
            <person name="Luo H."/>
            <person name="Xiang L."/>
            <person name="Li Y."/>
            <person name="Xu Z."/>
            <person name="Ji A."/>
            <person name="Wang L."/>
            <person name="Lu S."/>
            <person name="Hayward A."/>
            <person name="Sun W."/>
            <person name="Li X."/>
            <person name="Schwartz D.C."/>
            <person name="Wang Y."/>
            <person name="Chen S."/>
        </authorList>
    </citation>
    <scope>NUCLEOTIDE SEQUENCE [LARGE SCALE GENOMIC DNA]</scope>
    <source>
        <strain evidence="2 3">ZZ0214-1</strain>
    </source>
</reference>
<dbReference type="EMBL" id="AYKW01000001">
    <property type="protein sequence ID" value="PIL37739.1"/>
    <property type="molecule type" value="Genomic_DNA"/>
</dbReference>
<evidence type="ECO:0000313" key="3">
    <source>
        <dbReference type="Proteomes" id="UP000230002"/>
    </source>
</evidence>
<organism evidence="2 3">
    <name type="scientific">Ganoderma sinense ZZ0214-1</name>
    <dbReference type="NCBI Taxonomy" id="1077348"/>
    <lineage>
        <taxon>Eukaryota</taxon>
        <taxon>Fungi</taxon>
        <taxon>Dikarya</taxon>
        <taxon>Basidiomycota</taxon>
        <taxon>Agaricomycotina</taxon>
        <taxon>Agaricomycetes</taxon>
        <taxon>Polyporales</taxon>
        <taxon>Polyporaceae</taxon>
        <taxon>Ganoderma</taxon>
    </lineage>
</organism>
<dbReference type="Proteomes" id="UP000230002">
    <property type="component" value="Unassembled WGS sequence"/>
</dbReference>
<gene>
    <name evidence="2" type="ORF">GSI_01433</name>
</gene>
<proteinExistence type="predicted"/>
<sequence length="123" mass="13855">MTQPPSIPSSVVPSLVPQSSVFPTVAEFLDILDTQYPELDYPRFGHTFFAERVERIDQLALLSDRFLMEVIGMPFELCATFVQELQALLGRLQKGKGRASGGEEHVEVYEISSDEEEEEDGKF</sequence>
<evidence type="ECO:0000313" key="2">
    <source>
        <dbReference type="EMBL" id="PIL37739.1"/>
    </source>
</evidence>
<protein>
    <submittedName>
        <fullName evidence="2">Uncharacterized protein</fullName>
    </submittedName>
</protein>
<accession>A0A2G8SVE4</accession>
<evidence type="ECO:0000256" key="1">
    <source>
        <dbReference type="SAM" id="MobiDB-lite"/>
    </source>
</evidence>
<feature type="compositionally biased region" description="Acidic residues" evidence="1">
    <location>
        <begin position="112"/>
        <end position="123"/>
    </location>
</feature>
<name>A0A2G8SVE4_9APHY</name>
<feature type="region of interest" description="Disordered" evidence="1">
    <location>
        <begin position="95"/>
        <end position="123"/>
    </location>
</feature>